<dbReference type="Pfam" id="PF00931">
    <property type="entry name" value="NB-ARC"/>
    <property type="match status" value="1"/>
</dbReference>
<feature type="domain" description="APAF-1 helical" evidence="6">
    <location>
        <begin position="663"/>
        <end position="732"/>
    </location>
</feature>
<feature type="repeat" description="WD" evidence="3">
    <location>
        <begin position="810"/>
        <end position="851"/>
    </location>
</feature>
<dbReference type="Gene3D" id="1.25.40.370">
    <property type="match status" value="1"/>
</dbReference>
<feature type="repeat" description="WD" evidence="3">
    <location>
        <begin position="1146"/>
        <end position="1187"/>
    </location>
</feature>
<dbReference type="PROSITE" id="PS50007">
    <property type="entry name" value="PIPLC_X_DOMAIN"/>
    <property type="match status" value="2"/>
</dbReference>
<proteinExistence type="predicted"/>
<gene>
    <name evidence="8" type="ORF">PI95_028320</name>
</gene>
<dbReference type="EMBL" id="JTCM02000105">
    <property type="protein sequence ID" value="NEU76320.1"/>
    <property type="molecule type" value="Genomic_DNA"/>
</dbReference>
<dbReference type="PROSITE" id="PS50294">
    <property type="entry name" value="WD_REPEATS_REGION"/>
    <property type="match status" value="13"/>
</dbReference>
<dbReference type="GO" id="GO:0005829">
    <property type="term" value="C:cytosol"/>
    <property type="evidence" value="ECO:0007669"/>
    <property type="project" value="UniProtKB-ARBA"/>
</dbReference>
<evidence type="ECO:0000256" key="2">
    <source>
        <dbReference type="ARBA" id="ARBA00022737"/>
    </source>
</evidence>
<dbReference type="InterPro" id="IPR036388">
    <property type="entry name" value="WH-like_DNA-bd_sf"/>
</dbReference>
<accession>A0A846HI79</accession>
<evidence type="ECO:0000256" key="3">
    <source>
        <dbReference type="PROSITE-ProRule" id="PRU00221"/>
    </source>
</evidence>
<dbReference type="InterPro" id="IPR002182">
    <property type="entry name" value="NB-ARC"/>
</dbReference>
<dbReference type="Gene3D" id="1.10.8.430">
    <property type="entry name" value="Helical domain of apoptotic protease-activating factors"/>
    <property type="match status" value="1"/>
</dbReference>
<feature type="domain" description="NB-ARC" evidence="5">
    <location>
        <begin position="254"/>
        <end position="399"/>
    </location>
</feature>
<feature type="repeat" description="WD" evidence="3">
    <location>
        <begin position="1230"/>
        <end position="1271"/>
    </location>
</feature>
<feature type="repeat" description="WD" evidence="3">
    <location>
        <begin position="852"/>
        <end position="893"/>
    </location>
</feature>
<comment type="caution">
    <text evidence="8">The sequence shown here is derived from an EMBL/GenBank/DDBJ whole genome shotgun (WGS) entry which is preliminary data.</text>
</comment>
<dbReference type="CDD" id="cd00200">
    <property type="entry name" value="WD40"/>
    <property type="match status" value="3"/>
</dbReference>
<feature type="repeat" description="WD" evidence="3">
    <location>
        <begin position="894"/>
        <end position="935"/>
    </location>
</feature>
<dbReference type="Pfam" id="PF00400">
    <property type="entry name" value="WD40"/>
    <property type="match status" value="8"/>
</dbReference>
<evidence type="ECO:0000259" key="5">
    <source>
        <dbReference type="Pfam" id="PF00931"/>
    </source>
</evidence>
<dbReference type="InterPro" id="IPR042197">
    <property type="entry name" value="Apaf_helical"/>
</dbReference>
<reference evidence="8 9" key="1">
    <citation type="journal article" date="2015" name="Genome Announc.">
        <title>Draft Genome Sequence of Cyanobacterium Hassallia byssoidea Strain VB512170, Isolated from Monuments in India.</title>
        <authorList>
            <person name="Singh D."/>
            <person name="Chandrababunaidu M.M."/>
            <person name="Panda A."/>
            <person name="Sen D."/>
            <person name="Bhattacharyya S."/>
            <person name="Adhikary S.P."/>
            <person name="Tripathy S."/>
        </authorList>
    </citation>
    <scope>NUCLEOTIDE SEQUENCE [LARGE SCALE GENOMIC DNA]</scope>
    <source>
        <strain evidence="8 9">VB512170</strain>
    </source>
</reference>
<feature type="repeat" description="WD" evidence="3">
    <location>
        <begin position="936"/>
        <end position="977"/>
    </location>
</feature>
<evidence type="ECO:0000313" key="9">
    <source>
        <dbReference type="Proteomes" id="UP000031549"/>
    </source>
</evidence>
<dbReference type="Pfam" id="PF25173">
    <property type="entry name" value="Beta-prop_WDR3_1st"/>
    <property type="match status" value="1"/>
</dbReference>
<evidence type="ECO:0000259" key="6">
    <source>
        <dbReference type="Pfam" id="PF17908"/>
    </source>
</evidence>
<dbReference type="SUPFAM" id="SSF50978">
    <property type="entry name" value="WD40 repeat-like"/>
    <property type="match status" value="1"/>
</dbReference>
<dbReference type="InterPro" id="IPR015943">
    <property type="entry name" value="WD40/YVTN_repeat-like_dom_sf"/>
</dbReference>
<feature type="repeat" description="WD" evidence="3">
    <location>
        <begin position="1272"/>
        <end position="1313"/>
    </location>
</feature>
<feature type="domain" description="Apoptotic protease-activating factor 1 winged-helix" evidence="7">
    <location>
        <begin position="479"/>
        <end position="544"/>
    </location>
</feature>
<dbReference type="InterPro" id="IPR036322">
    <property type="entry name" value="WD40_repeat_dom_sf"/>
</dbReference>
<dbReference type="Gene3D" id="2.130.10.10">
    <property type="entry name" value="YVTN repeat-like/Quinoprotein amine dehydrogenase"/>
    <property type="match status" value="6"/>
</dbReference>
<dbReference type="Pfam" id="PF21296">
    <property type="entry name" value="WHD_APAF1"/>
    <property type="match status" value="1"/>
</dbReference>
<keyword evidence="2" id="KW-0677">Repeat</keyword>
<dbReference type="PANTHER" id="PTHR19848">
    <property type="entry name" value="WD40 REPEAT PROTEIN"/>
    <property type="match status" value="1"/>
</dbReference>
<dbReference type="InterPro" id="IPR001680">
    <property type="entry name" value="WD40_rpt"/>
</dbReference>
<evidence type="ECO:0000259" key="7">
    <source>
        <dbReference type="Pfam" id="PF21296"/>
    </source>
</evidence>
<feature type="repeat" description="WD" evidence="3">
    <location>
        <begin position="1020"/>
        <end position="1061"/>
    </location>
</feature>
<name>A0A846HI79_9CYAN</name>
<keyword evidence="1 3" id="KW-0853">WD repeat</keyword>
<dbReference type="PROSITE" id="PS50082">
    <property type="entry name" value="WD_REPEATS_2"/>
    <property type="match status" value="13"/>
</dbReference>
<dbReference type="Proteomes" id="UP000031549">
    <property type="component" value="Unassembled WGS sequence"/>
</dbReference>
<dbReference type="InterPro" id="IPR027417">
    <property type="entry name" value="P-loop_NTPase"/>
</dbReference>
<dbReference type="InterPro" id="IPR020472">
    <property type="entry name" value="WD40_PAC1"/>
</dbReference>
<dbReference type="Gene3D" id="3.40.50.300">
    <property type="entry name" value="P-loop containing nucleotide triphosphate hydrolases"/>
    <property type="match status" value="1"/>
</dbReference>
<feature type="repeat" description="WD" evidence="3">
    <location>
        <begin position="1314"/>
        <end position="1355"/>
    </location>
</feature>
<dbReference type="Pfam" id="PF17908">
    <property type="entry name" value="APAF1_C"/>
    <property type="match status" value="1"/>
</dbReference>
<dbReference type="SUPFAM" id="SSF50998">
    <property type="entry name" value="Quinoprotein alcohol dehydrogenase-like"/>
    <property type="match status" value="1"/>
</dbReference>
<feature type="repeat" description="WD" evidence="3">
    <location>
        <begin position="978"/>
        <end position="1019"/>
    </location>
</feature>
<feature type="repeat" description="WD" evidence="3">
    <location>
        <begin position="1104"/>
        <end position="1145"/>
    </location>
</feature>
<dbReference type="InterPro" id="IPR048975">
    <property type="entry name" value="WHD_APAF1"/>
</dbReference>
<evidence type="ECO:0000256" key="4">
    <source>
        <dbReference type="SAM" id="MobiDB-lite"/>
    </source>
</evidence>
<dbReference type="InterPro" id="IPR041452">
    <property type="entry name" value="APAF1_C"/>
</dbReference>
<evidence type="ECO:0000313" key="8">
    <source>
        <dbReference type="EMBL" id="NEU76320.1"/>
    </source>
</evidence>
<organism evidence="8 9">
    <name type="scientific">Hassallia byssoidea VB512170</name>
    <dbReference type="NCBI Taxonomy" id="1304833"/>
    <lineage>
        <taxon>Bacteria</taxon>
        <taxon>Bacillati</taxon>
        <taxon>Cyanobacteriota</taxon>
        <taxon>Cyanophyceae</taxon>
        <taxon>Nostocales</taxon>
        <taxon>Tolypothrichaceae</taxon>
        <taxon>Hassallia</taxon>
    </lineage>
</organism>
<dbReference type="PANTHER" id="PTHR19848:SF8">
    <property type="entry name" value="F-BOX AND WD REPEAT DOMAIN CONTAINING 7"/>
    <property type="match status" value="1"/>
</dbReference>
<feature type="repeat" description="WD" evidence="3">
    <location>
        <begin position="1062"/>
        <end position="1103"/>
    </location>
</feature>
<dbReference type="Gene3D" id="1.10.10.10">
    <property type="entry name" value="Winged helix-like DNA-binding domain superfamily/Winged helix DNA-binding domain"/>
    <property type="match status" value="1"/>
</dbReference>
<dbReference type="SUPFAM" id="SSF52540">
    <property type="entry name" value="P-loop containing nucleoside triphosphate hydrolases"/>
    <property type="match status" value="1"/>
</dbReference>
<feature type="repeat" description="WD" evidence="3">
    <location>
        <begin position="1188"/>
        <end position="1229"/>
    </location>
</feature>
<dbReference type="PRINTS" id="PR00364">
    <property type="entry name" value="DISEASERSIST"/>
</dbReference>
<sequence length="1391" mass="152863">MSNNPTVKKILILAANPKNTVRLRLDQEVRDIEEGLQLARQRDNFILQQKGAVRSPDIRRAVLDFRPNIIHFSGHGSETEGLSFEDENGKEKFVTGEALGGLFKLFANHVECVLLNACYSQVQADAIAQHIDYVIGMNQAIADKAALEFSVGFYDALARYDPQYDEGSPIEFAFNVACSSIALAGVSGASIPVLIKNPNPKLRNERGDNQLLGQLIGDVPNLPPHFLPRDEQLNPLKQKVLADTNQPVAITGQSRHVGVQGMGGIGKTVLATALARDEEVRRAFPDGVIWITFGQTPQILTLQSDVVEALGDKQASFTEINSGKTQLRKLLTGKSCLLILDDVWNLEHASAFDVLEKPCQMLITTRDAGIITALGGEEYQLSILNEEQALALLADWANQAVETLPTTAIDVAQECGYLPLALSMVGAMMRGKPTNRWQNILEKLRSADLDKIRQQFPDYPYPDLLKAIQVSVEALEPEERERYLDFAVFPEDTAIPEAVLQTFWEPLGLDEFDTQDVIDKLVSKSLASRDEKGNLSLHDLQLDYVRKQVISENPTPNPSPQAGRGKDGIVNFSSQAGRGKDATVNFSSQAGRGKDATVNPSPQAGRGKDATVNFSSQAGRGKDATLNFSSQAPKGKDVTLNPSSLAGRGGEAGVGFIGGLGFLHDRLLNAYTEKYPSGWYSLENDGYIFQNLAHHLIQAGRPTELQQLLFDFRWLQAKLKNSNINELIADYNLLPEDANLQLLRRTLLMSAHVLAKDKTQLAGQLWGRLQCFPASEIQHLLQQAKQNKTTWLRPLTSSLTRPDGNLIRTLTGHLSSVNAIAFSVDGKYLISGSSDLTLKVWDWQSGVKVRIIQGHTSSVNAIAFSVDGKYLVSGSFDKTLKVWDWQIGVEVRTISGHTNSINAIAFSVDGKYLVSGSSDSTLKVWDWQTGVEVRTISGHTNSVKAIAFSVDGKYLVSGSHDTTLKVWDWQTGVEVRTIQGHTSIVNAIAFSLSGKYLISGSRENTLKVWDWQTGVEVRIIQGHTDNVNAIAFSSDGKYLISGSRDLTLKVWDWQTGEKVRTLTGHTSSVNAIAFSPDGKYVISGSDDFTLKVWDWQTGVEVLTLSSHSDWVNAIAFSADGKYLISGSSDSTLKVWNWQTGEKVRTIQGHSSYVNAIAFSPDGKYLVSGSHDLTLKVWDWQTGEKVHTLTGHRDWVYAIAFSVDGKYLISGSRDLTLKVWDWQTGEKVRTLTGHCDRVNAIAFSIDGKYLVSGSSDLTLKVWDWQTGEKVRTLTGHTSSVNAIAFSPDGKYLVSGSRDLTLKVWDWQTGVEVRTLTGHTFWVRAIAFSADGKYIISGSHDSTLKVWDWQTGEVIASFTGDSAIRCCAVARDGISIVAGEASGRVHFLQFEGV</sequence>
<dbReference type="InterPro" id="IPR011047">
    <property type="entry name" value="Quinoprotein_ADH-like_sf"/>
</dbReference>
<evidence type="ECO:0000256" key="1">
    <source>
        <dbReference type="ARBA" id="ARBA00022574"/>
    </source>
</evidence>
<protein>
    <recommendedName>
        <fullName evidence="10">WD40 repeat-like protein</fullName>
    </recommendedName>
</protein>
<feature type="region of interest" description="Disordered" evidence="4">
    <location>
        <begin position="551"/>
        <end position="637"/>
    </location>
</feature>
<keyword evidence="9" id="KW-1185">Reference proteome</keyword>
<evidence type="ECO:0008006" key="10">
    <source>
        <dbReference type="Google" id="ProtNLM"/>
    </source>
</evidence>
<dbReference type="GO" id="GO:0043531">
    <property type="term" value="F:ADP binding"/>
    <property type="evidence" value="ECO:0007669"/>
    <property type="project" value="InterPro"/>
</dbReference>
<dbReference type="RefSeq" id="WP_163519279.1">
    <property type="nucleotide sequence ID" value="NZ_JTCM02000105.1"/>
</dbReference>
<dbReference type="SMART" id="SM00320">
    <property type="entry name" value="WD40"/>
    <property type="match status" value="14"/>
</dbReference>
<dbReference type="PRINTS" id="PR00320">
    <property type="entry name" value="GPROTEINBRPT"/>
</dbReference>